<sequence>MPKLLAILLLSSALISPAFAEEITAWRLFVGDHTDPKVTALDLETGDALGSFPLASPAALYTTHSGEAVFAVQGAGNQISAIGTGIAIDDHGDHGDIKISAPAAIEAVVSGERPVHFVEHNGKIALFFDGTGKTSTVGEHAWIDAGDVSAVEFDSGAPHHGVAAPWGDYTLISVPNPEDPTKLPIGINVLDKAGAVVGDTHGCADLHGEASSGDILAIACAEGLLLVTGSGEPKIEKIGYEGLPTGKATTLIGGQGLQYFLGNYGADKVVIIEPGADAVYRLVELPTRRVHFVTDPVRPRFAYIFTEDGQLRQLDVVSGELTNAVKVTEPYSMDGEWSLPRPRLAVAGDVIAVTDPNAGTVHLVDAATFKVTRDLPVEGLPYTVVAVGGSGSVH</sequence>
<dbReference type="InterPro" id="IPR011044">
    <property type="entry name" value="Quino_amine_DH_bsu"/>
</dbReference>
<reference evidence="2 3" key="1">
    <citation type="submission" date="2018-12" db="EMBL/GenBank/DDBJ databases">
        <authorList>
            <person name="Criscuolo A."/>
        </authorList>
    </citation>
    <scope>NUCLEOTIDE SEQUENCE [LARGE SCALE GENOMIC DNA]</scope>
    <source>
        <strain evidence="2">ACIP1116281</strain>
    </source>
</reference>
<dbReference type="RefSeq" id="WP_126152227.1">
    <property type="nucleotide sequence ID" value="NZ_JBHTMH010000001.1"/>
</dbReference>
<evidence type="ECO:0008006" key="4">
    <source>
        <dbReference type="Google" id="ProtNLM"/>
    </source>
</evidence>
<evidence type="ECO:0000313" key="3">
    <source>
        <dbReference type="Proteomes" id="UP000268844"/>
    </source>
</evidence>
<evidence type="ECO:0000256" key="1">
    <source>
        <dbReference type="SAM" id="SignalP"/>
    </source>
</evidence>
<dbReference type="AlphaFoldDB" id="A0A3S5D3Q3"/>
<dbReference type="SUPFAM" id="SSF51004">
    <property type="entry name" value="C-terminal (heme d1) domain of cytochrome cd1-nitrite reductase"/>
    <property type="match status" value="1"/>
</dbReference>
<keyword evidence="3" id="KW-1185">Reference proteome</keyword>
<dbReference type="EMBL" id="UZWD01000067">
    <property type="protein sequence ID" value="VDS06715.1"/>
    <property type="molecule type" value="Genomic_DNA"/>
</dbReference>
<feature type="signal peptide" evidence="1">
    <location>
        <begin position="1"/>
        <end position="20"/>
    </location>
</feature>
<protein>
    <recommendedName>
        <fullName evidence="4">Zinc transport system substrate-binding protein</fullName>
    </recommendedName>
</protein>
<dbReference type="InterPro" id="IPR011048">
    <property type="entry name" value="Haem_d1_sf"/>
</dbReference>
<dbReference type="Proteomes" id="UP000268844">
    <property type="component" value="Unassembled WGS sequence"/>
</dbReference>
<dbReference type="InterPro" id="IPR047697">
    <property type="entry name" value="AztD-like"/>
</dbReference>
<gene>
    <name evidence="2" type="ORF">DEVEQU_03880</name>
</gene>
<keyword evidence="1" id="KW-0732">Signal</keyword>
<proteinExistence type="predicted"/>
<dbReference type="SUPFAM" id="SSF50969">
    <property type="entry name" value="YVTN repeat-like/Quinoprotein amine dehydrogenase"/>
    <property type="match status" value="1"/>
</dbReference>
<accession>A0A3S5D3Q3</accession>
<name>A0A3S5D3Q3_9HYPH</name>
<dbReference type="OrthoDB" id="9810636at2"/>
<evidence type="ECO:0000313" key="2">
    <source>
        <dbReference type="EMBL" id="VDS06715.1"/>
    </source>
</evidence>
<dbReference type="NCBIfam" id="NF038015">
    <property type="entry name" value="AztD"/>
    <property type="match status" value="1"/>
</dbReference>
<organism evidence="2 3">
    <name type="scientific">Devosia equisanguinis</name>
    <dbReference type="NCBI Taxonomy" id="2490941"/>
    <lineage>
        <taxon>Bacteria</taxon>
        <taxon>Pseudomonadati</taxon>
        <taxon>Pseudomonadota</taxon>
        <taxon>Alphaproteobacteria</taxon>
        <taxon>Hyphomicrobiales</taxon>
        <taxon>Devosiaceae</taxon>
        <taxon>Devosia</taxon>
    </lineage>
</organism>
<feature type="chain" id="PRO_5018535373" description="Zinc transport system substrate-binding protein" evidence="1">
    <location>
        <begin position="21"/>
        <end position="394"/>
    </location>
</feature>